<accession>A0A5A4MZ28</accession>
<sequence length="219" mass="24281">MSHEPVTARDLFVRLITVTREMGVNEAEIELAAMINGVRIPLTRGNFQVDDDGTLLIDLAPGLPAAGVPAMFVGMLQDKLLWYRGCDFVRMGDIETAIVEAVLATGQPGALTAHHVVLLERLRQIYEEGFTEEHDDEHQFGELAIAAACYAEEAFCQIREPERLPVISQVVPQLWPWEPSRWKPSLDARHNLVKAGALILAAIGVIDRAIERELLEPSP</sequence>
<gene>
    <name evidence="1" type="ORF">Fc02_08</name>
</gene>
<name>A0A5A4MZ28_9CAUD</name>
<dbReference type="EMBL" id="MH719189">
    <property type="protein sequence ID" value="AYD80267.1"/>
    <property type="molecule type" value="Genomic_DNA"/>
</dbReference>
<proteinExistence type="predicted"/>
<organism evidence="1 2">
    <name type="scientific">Pseudomonas phage Fc02</name>
    <dbReference type="NCBI Taxonomy" id="2301634"/>
    <lineage>
        <taxon>Viruses</taxon>
        <taxon>Duplodnaviria</taxon>
        <taxon>Heunggongvirae</taxon>
        <taxon>Uroviricota</taxon>
        <taxon>Caudoviricetes</taxon>
        <taxon>Guarnerosvirinae</taxon>
        <taxon>Torontovirus</taxon>
        <taxon>Torontovirus Fc02</taxon>
    </lineage>
</organism>
<protein>
    <submittedName>
        <fullName evidence="1">Uncharacterized protein</fullName>
    </submittedName>
</protein>
<keyword evidence="2" id="KW-1185">Reference proteome</keyword>
<reference evidence="1 2" key="1">
    <citation type="submission" date="2018-08" db="EMBL/GenBank/DDBJ databases">
        <title>Characterization and comparative genomics of a group of B3-like Pseudomonas phages.</title>
        <authorList>
            <person name="Cazares A."/>
            <person name="Carballo-Ontiveros M.A."/>
            <person name="Guarneros G."/>
        </authorList>
    </citation>
    <scope>NUCLEOTIDE SEQUENCE [LARGE SCALE GENOMIC DNA]</scope>
</reference>
<dbReference type="Proteomes" id="UP000321783">
    <property type="component" value="Segment"/>
</dbReference>
<evidence type="ECO:0000313" key="1">
    <source>
        <dbReference type="EMBL" id="AYD80267.1"/>
    </source>
</evidence>
<evidence type="ECO:0000313" key="2">
    <source>
        <dbReference type="Proteomes" id="UP000321783"/>
    </source>
</evidence>